<protein>
    <recommendedName>
        <fullName evidence="3">Helix-turn-helix domain-containing protein</fullName>
    </recommendedName>
</protein>
<organism evidence="1 2">
    <name type="scientific">Sediminicoccus rosea</name>
    <dbReference type="NCBI Taxonomy" id="1225128"/>
    <lineage>
        <taxon>Bacteria</taxon>
        <taxon>Pseudomonadati</taxon>
        <taxon>Pseudomonadota</taxon>
        <taxon>Alphaproteobacteria</taxon>
        <taxon>Acetobacterales</taxon>
        <taxon>Roseomonadaceae</taxon>
        <taxon>Sediminicoccus</taxon>
    </lineage>
</organism>
<reference evidence="1 2" key="1">
    <citation type="submission" date="2023-11" db="EMBL/GenBank/DDBJ databases">
        <title>Arctic aerobic anoxygenic photoheterotroph Sediminicoccus rosea KRV36 adapts its photosynthesis to long days of polar summer.</title>
        <authorList>
            <person name="Tomasch J."/>
            <person name="Kopejtka K."/>
            <person name="Bily T."/>
            <person name="Gardiner A.T."/>
            <person name="Gardian Z."/>
            <person name="Shivaramu S."/>
            <person name="Koblizek M."/>
            <person name="Engelhardt F."/>
            <person name="Kaftan D."/>
        </authorList>
    </citation>
    <scope>NUCLEOTIDE SEQUENCE [LARGE SCALE GENOMIC DNA]</scope>
    <source>
        <strain evidence="1 2">R-30</strain>
    </source>
</reference>
<keyword evidence="2" id="KW-1185">Reference proteome</keyword>
<evidence type="ECO:0000313" key="1">
    <source>
        <dbReference type="EMBL" id="WPB86411.1"/>
    </source>
</evidence>
<dbReference type="EMBL" id="CP137852">
    <property type="protein sequence ID" value="WPB86411.1"/>
    <property type="molecule type" value="Genomic_DNA"/>
</dbReference>
<proteinExistence type="predicted"/>
<evidence type="ECO:0008006" key="3">
    <source>
        <dbReference type="Google" id="ProtNLM"/>
    </source>
</evidence>
<name>A0ABZ0PLT6_9PROT</name>
<dbReference type="RefSeq" id="WP_318650383.1">
    <property type="nucleotide sequence ID" value="NZ_CP137852.1"/>
</dbReference>
<accession>A0ABZ0PLT6</accession>
<gene>
    <name evidence="1" type="ORF">R9Z33_05935</name>
</gene>
<sequence>MPNLNFTTRQPPALVPLPQGQAVFGLSRSTTYRAAAEGLITLRKIGSRTYIVTESALAYIAALPVMTPRGAAKEAA</sequence>
<evidence type="ECO:0000313" key="2">
    <source>
        <dbReference type="Proteomes" id="UP001305521"/>
    </source>
</evidence>
<dbReference type="Proteomes" id="UP001305521">
    <property type="component" value="Chromosome"/>
</dbReference>